<evidence type="ECO:0000313" key="7">
    <source>
        <dbReference type="EMBL" id="CEG13168.1"/>
    </source>
</evidence>
<feature type="region of interest" description="Disordered" evidence="5">
    <location>
        <begin position="136"/>
        <end position="166"/>
    </location>
</feature>
<organism evidence="7">
    <name type="scientific">groundwater metagenome</name>
    <dbReference type="NCBI Taxonomy" id="717931"/>
    <lineage>
        <taxon>unclassified sequences</taxon>
        <taxon>metagenomes</taxon>
        <taxon>ecological metagenomes</taxon>
    </lineage>
</organism>
<evidence type="ECO:0000256" key="4">
    <source>
        <dbReference type="ARBA" id="ARBA00035200"/>
    </source>
</evidence>
<keyword evidence="2 7" id="KW-0689">Ribosomal protein</keyword>
<comment type="similarity">
    <text evidence="1">Belongs to the universal ribosomal protein uL15 family.</text>
</comment>
<dbReference type="PANTHER" id="PTHR11721">
    <property type="entry name" value="60S RIBOSOMAL PROTEIN L27A"/>
    <property type="match status" value="1"/>
</dbReference>
<dbReference type="Gene3D" id="3.100.10.10">
    <property type="match status" value="1"/>
</dbReference>
<dbReference type="PANTHER" id="PTHR11721:SF3">
    <property type="entry name" value="LARGE RIBOSOMAL SUBUNIT PROTEIN UL15"/>
    <property type="match status" value="1"/>
</dbReference>
<accession>A0A098EAX4</accession>
<evidence type="ECO:0000256" key="5">
    <source>
        <dbReference type="SAM" id="MobiDB-lite"/>
    </source>
</evidence>
<dbReference type="SUPFAM" id="SSF52080">
    <property type="entry name" value="Ribosomal proteins L15p and L18e"/>
    <property type="match status" value="1"/>
</dbReference>
<proteinExistence type="inferred from homology"/>
<feature type="region of interest" description="Disordered" evidence="5">
    <location>
        <begin position="1"/>
        <end position="35"/>
    </location>
</feature>
<feature type="compositionally biased region" description="Basic residues" evidence="5">
    <location>
        <begin position="1"/>
        <end position="15"/>
    </location>
</feature>
<dbReference type="GO" id="GO:0022625">
    <property type="term" value="C:cytosolic large ribosomal subunit"/>
    <property type="evidence" value="ECO:0007669"/>
    <property type="project" value="TreeGrafter"/>
</dbReference>
<dbReference type="PROSITE" id="PS00475">
    <property type="entry name" value="RIBOSOMAL_L15"/>
    <property type="match status" value="1"/>
</dbReference>
<dbReference type="Pfam" id="PF00828">
    <property type="entry name" value="Ribosomal_L27A"/>
    <property type="match status" value="1"/>
</dbReference>
<dbReference type="EMBL" id="CCXY01000264">
    <property type="protein sequence ID" value="CEG13168.1"/>
    <property type="molecule type" value="Genomic_DNA"/>
</dbReference>
<reference evidence="7" key="1">
    <citation type="submission" date="2014-09" db="EMBL/GenBank/DDBJ databases">
        <authorList>
            <person name="Probst J Alexander"/>
        </authorList>
    </citation>
    <scope>NUCLEOTIDE SEQUENCE</scope>
</reference>
<dbReference type="AlphaFoldDB" id="A0A098EAX4"/>
<evidence type="ECO:0000259" key="6">
    <source>
        <dbReference type="Pfam" id="PF00828"/>
    </source>
</evidence>
<feature type="domain" description="Large ribosomal subunit protein uL15/eL18" evidence="6">
    <location>
        <begin position="79"/>
        <end position="140"/>
    </location>
</feature>
<evidence type="ECO:0000256" key="2">
    <source>
        <dbReference type="ARBA" id="ARBA00022980"/>
    </source>
</evidence>
<dbReference type="GO" id="GO:0003735">
    <property type="term" value="F:structural constituent of ribosome"/>
    <property type="evidence" value="ECO:0007669"/>
    <property type="project" value="InterPro"/>
</dbReference>
<sequence>MAVKDRKTRKLRGSNHHGWGIQKHRGTGSQGGAGQSGWYKQKWCKYSKYFKDIHGSHGFTRHSSDANIIAINIKDIERNLEKFVNEGKVTIKEDTYYLNLASLGYDKLLGDGKISHKFIIQTDSFSEGAKKKIEGAGGLIESETKEDKDVIAADNTTENTNESSEK</sequence>
<dbReference type="InterPro" id="IPR001196">
    <property type="entry name" value="Ribosomal_uL15_CS"/>
</dbReference>
<dbReference type="InterPro" id="IPR036227">
    <property type="entry name" value="Ribosomal_uL15/eL18_sf"/>
</dbReference>
<dbReference type="Gene3D" id="4.10.990.10">
    <property type="match status" value="1"/>
</dbReference>
<feature type="compositionally biased region" description="Polar residues" evidence="5">
    <location>
        <begin position="154"/>
        <end position="166"/>
    </location>
</feature>
<keyword evidence="3" id="KW-0687">Ribonucleoprotein</keyword>
<dbReference type="InterPro" id="IPR030878">
    <property type="entry name" value="Ribosomal_uL15"/>
</dbReference>
<dbReference type="HAMAP" id="MF_01341">
    <property type="entry name" value="Ribosomal_uL15"/>
    <property type="match status" value="1"/>
</dbReference>
<dbReference type="GO" id="GO:0006412">
    <property type="term" value="P:translation"/>
    <property type="evidence" value="ECO:0007669"/>
    <property type="project" value="InterPro"/>
</dbReference>
<dbReference type="InterPro" id="IPR027386">
    <property type="entry name" value="Rbsml_uL15_N"/>
</dbReference>
<evidence type="ECO:0000256" key="3">
    <source>
        <dbReference type="ARBA" id="ARBA00023274"/>
    </source>
</evidence>
<protein>
    <recommendedName>
        <fullName evidence="4">Large ribosomal subunit protein uL15</fullName>
    </recommendedName>
</protein>
<evidence type="ECO:0000256" key="1">
    <source>
        <dbReference type="ARBA" id="ARBA00007320"/>
    </source>
</evidence>
<feature type="compositionally biased region" description="Basic and acidic residues" evidence="5">
    <location>
        <begin position="142"/>
        <end position="151"/>
    </location>
</feature>
<name>A0A098EAX4_9ZZZZ</name>
<dbReference type="InterPro" id="IPR021131">
    <property type="entry name" value="Ribosomal_uL15/eL18"/>
</dbReference>
<gene>
    <name evidence="7" type="ORF">MSIBF_A3360005</name>
</gene>